<accession>A0A146JZ14</accession>
<sequence>TNTSQSSFDENEYDYQKSQIKYRMGKILSEKLKEQQPIKFKYEANKFKSLIDAEILHLKQTPTVIVEQQEKILLSIKQQLDEYFEPYTYVQDLQKSDQTCLDQSASLLFPENEMPKKTQEVFGVYALQAFYRQSGVKAVVCPNKYMNRIFTDKIVYRTQVIEPQLQLANLIQLDFEEYYQHFLIKGLTVFEYNVCYILLAYSMKFLYKTYLEQNLFKISKISYLLPISASTYELQLYSKIRKPAFNNQTEKFQPNVAFVLVEFLINGITQKHQIGAVAVPVINFKYQLPNANEITTMKNGTRKVEFDYQGIFQVFN</sequence>
<name>A0A146JZ14_9EUKA</name>
<dbReference type="EMBL" id="GDID01007870">
    <property type="protein sequence ID" value="JAP88736.1"/>
    <property type="molecule type" value="Transcribed_RNA"/>
</dbReference>
<gene>
    <name evidence="1" type="ORF">TPC1_31769</name>
</gene>
<protein>
    <submittedName>
        <fullName evidence="1">Uncharacterized protein</fullName>
    </submittedName>
</protein>
<dbReference type="AlphaFoldDB" id="A0A146JZ14"/>
<proteinExistence type="predicted"/>
<evidence type="ECO:0000313" key="1">
    <source>
        <dbReference type="EMBL" id="JAP88736.1"/>
    </source>
</evidence>
<feature type="non-terminal residue" evidence="1">
    <location>
        <position position="1"/>
    </location>
</feature>
<organism evidence="1">
    <name type="scientific">Trepomonas sp. PC1</name>
    <dbReference type="NCBI Taxonomy" id="1076344"/>
    <lineage>
        <taxon>Eukaryota</taxon>
        <taxon>Metamonada</taxon>
        <taxon>Diplomonadida</taxon>
        <taxon>Hexamitidae</taxon>
        <taxon>Hexamitinae</taxon>
        <taxon>Trepomonas</taxon>
    </lineage>
</organism>
<feature type="non-terminal residue" evidence="1">
    <location>
        <position position="316"/>
    </location>
</feature>
<reference evidence="1" key="1">
    <citation type="submission" date="2015-07" db="EMBL/GenBank/DDBJ databases">
        <title>Adaptation to a free-living lifestyle via gene acquisitions in the diplomonad Trepomonas sp. PC1.</title>
        <authorList>
            <person name="Xu F."/>
            <person name="Jerlstrom-Hultqvist J."/>
            <person name="Kolisko M."/>
            <person name="Simpson A.G.B."/>
            <person name="Roger A.J."/>
            <person name="Svard S.G."/>
            <person name="Andersson J.O."/>
        </authorList>
    </citation>
    <scope>NUCLEOTIDE SEQUENCE</scope>
    <source>
        <strain evidence="1">PC1</strain>
    </source>
</reference>